<organism evidence="9 10">
    <name type="scientific">Mya arenaria</name>
    <name type="common">Soft-shell clam</name>
    <dbReference type="NCBI Taxonomy" id="6604"/>
    <lineage>
        <taxon>Eukaryota</taxon>
        <taxon>Metazoa</taxon>
        <taxon>Spiralia</taxon>
        <taxon>Lophotrochozoa</taxon>
        <taxon>Mollusca</taxon>
        <taxon>Bivalvia</taxon>
        <taxon>Autobranchia</taxon>
        <taxon>Heteroconchia</taxon>
        <taxon>Euheterodonta</taxon>
        <taxon>Imparidentia</taxon>
        <taxon>Neoheterodontei</taxon>
        <taxon>Myida</taxon>
        <taxon>Myoidea</taxon>
        <taxon>Myidae</taxon>
        <taxon>Mya</taxon>
    </lineage>
</organism>
<dbReference type="PROSITE" id="PS50002">
    <property type="entry name" value="SH3"/>
    <property type="match status" value="1"/>
</dbReference>
<keyword evidence="6" id="KW-0472">Membrane</keyword>
<dbReference type="Proteomes" id="UP001164746">
    <property type="component" value="Chromosome 13"/>
</dbReference>
<dbReference type="EMBL" id="CP111024">
    <property type="protein sequence ID" value="WAR24345.1"/>
    <property type="molecule type" value="Genomic_DNA"/>
</dbReference>
<comment type="similarity">
    <text evidence="5">Belongs to the glycosyltransferase 23 family.</text>
</comment>
<evidence type="ECO:0000256" key="2">
    <source>
        <dbReference type="ARBA" id="ARBA00022676"/>
    </source>
</evidence>
<dbReference type="InterPro" id="IPR036028">
    <property type="entry name" value="SH3-like_dom_sf"/>
</dbReference>
<feature type="region of interest" description="Important for donor substrate binding" evidence="5">
    <location>
        <begin position="177"/>
        <end position="178"/>
    </location>
</feature>
<dbReference type="Pfam" id="PF19745">
    <property type="entry name" value="FUT8_N_cat"/>
    <property type="match status" value="1"/>
</dbReference>
<feature type="domain" description="SH3" evidence="7">
    <location>
        <begin position="319"/>
        <end position="383"/>
    </location>
</feature>
<dbReference type="PANTHER" id="PTHR13132">
    <property type="entry name" value="ALPHA- 1,6 -FUCOSYLTRANSFERASE"/>
    <property type="match status" value="1"/>
</dbReference>
<keyword evidence="3 5" id="KW-0808">Transferase</keyword>
<evidence type="ECO:0000256" key="6">
    <source>
        <dbReference type="SAM" id="Phobius"/>
    </source>
</evidence>
<keyword evidence="6" id="KW-0812">Transmembrane</keyword>
<dbReference type="Gene3D" id="3.40.50.11350">
    <property type="match status" value="1"/>
</dbReference>
<keyword evidence="6" id="KW-1133">Transmembrane helix</keyword>
<dbReference type="Gene3D" id="2.30.30.40">
    <property type="entry name" value="SH3 Domains"/>
    <property type="match status" value="1"/>
</dbReference>
<dbReference type="InterPro" id="IPR027350">
    <property type="entry name" value="GT23_dom"/>
</dbReference>
<keyword evidence="10" id="KW-1185">Reference proteome</keyword>
<evidence type="ECO:0000259" key="8">
    <source>
        <dbReference type="PROSITE" id="PS51659"/>
    </source>
</evidence>
<reference evidence="9" key="1">
    <citation type="submission" date="2022-11" db="EMBL/GenBank/DDBJ databases">
        <title>Centuries of genome instability and evolution in soft-shell clam transmissible cancer (bioRxiv).</title>
        <authorList>
            <person name="Hart S.F.M."/>
            <person name="Yonemitsu M.A."/>
            <person name="Giersch R.M."/>
            <person name="Beal B.F."/>
            <person name="Arriagada G."/>
            <person name="Davis B.W."/>
            <person name="Ostrander E.A."/>
            <person name="Goff S.P."/>
            <person name="Metzger M.J."/>
        </authorList>
    </citation>
    <scope>NUCLEOTIDE SEQUENCE</scope>
    <source>
        <strain evidence="9">MELC-2E11</strain>
        <tissue evidence="9">Siphon/mantle</tissue>
    </source>
</reference>
<evidence type="ECO:0000256" key="1">
    <source>
        <dbReference type="ARBA" id="ARBA00022443"/>
    </source>
</evidence>
<accession>A0ABY7FQN9</accession>
<dbReference type="InterPro" id="IPR001452">
    <property type="entry name" value="SH3_domain"/>
</dbReference>
<dbReference type="SUPFAM" id="SSF50044">
    <property type="entry name" value="SH3-domain"/>
    <property type="match status" value="1"/>
</dbReference>
<dbReference type="PANTHER" id="PTHR13132:SF29">
    <property type="entry name" value="ALPHA-(1,6)-FUCOSYLTRANSFERASE"/>
    <property type="match status" value="1"/>
</dbReference>
<keyword evidence="2 5" id="KW-0328">Glycosyltransferase</keyword>
<dbReference type="PROSITE" id="PS51659">
    <property type="entry name" value="GT23"/>
    <property type="match status" value="1"/>
</dbReference>
<feature type="transmembrane region" description="Helical" evidence="6">
    <location>
        <begin position="12"/>
        <end position="28"/>
    </location>
</feature>
<evidence type="ECO:0000256" key="4">
    <source>
        <dbReference type="PROSITE-ProRule" id="PRU00192"/>
    </source>
</evidence>
<evidence type="ECO:0000313" key="9">
    <source>
        <dbReference type="EMBL" id="WAR24345.1"/>
    </source>
</evidence>
<gene>
    <name evidence="9" type="ORF">MAR_038014</name>
</gene>
<sequence length="388" mass="45257">MFEMNVKDTFRYFLLVWIIFIGIWFLYMNRGTDRIAVFKHHTAFKIDGLNTPSANANTYTDSVRLKEVILNFTDFAESCLRHIVNATNSDTVDKTLDEINHFRRNTDSDFAKHESLEDVSLRAVETSIVDPLEIPAPFVNQIGIFHSYPPAFWIGLLSNMLFEEDIFEKQLLNVHIRRTDKIQQHEARFHTLSEYIFHVANWYDAYEAVHGFTQRTVFLASDSPDVFEEAVKEYPNYTFIFNNQTLPTADSEDHKSMEELPLHGIVFDIQLLSRCEFIVCTMSSNVCRLAYELMQLHHGDASEKVVSLDIDYYFFKHLPRMYTAIIAHSFPFKGEITFEEGDVILVKSGDWRTKQTPGFLFGKNRRTGDEGLVPRFKIVEIFKRRIIE</sequence>
<proteinExistence type="inferred from homology"/>
<evidence type="ECO:0000259" key="7">
    <source>
        <dbReference type="PROSITE" id="PS50002"/>
    </source>
</evidence>
<dbReference type="InterPro" id="IPR045573">
    <property type="entry name" value="Fut8_N_cat"/>
</dbReference>
<feature type="domain" description="GT23" evidence="8">
    <location>
        <begin position="154"/>
        <end position="308"/>
    </location>
</feature>
<name>A0ABY7FQN9_MYAAR</name>
<keyword evidence="1 4" id="KW-0728">SH3 domain</keyword>
<protein>
    <submittedName>
        <fullName evidence="9">FUT8-like protein</fullName>
    </submittedName>
</protein>
<evidence type="ECO:0000256" key="5">
    <source>
        <dbReference type="PROSITE-ProRule" id="PRU00992"/>
    </source>
</evidence>
<evidence type="ECO:0000256" key="3">
    <source>
        <dbReference type="ARBA" id="ARBA00022679"/>
    </source>
</evidence>
<evidence type="ECO:0000313" key="10">
    <source>
        <dbReference type="Proteomes" id="UP001164746"/>
    </source>
</evidence>